<evidence type="ECO:0000313" key="9">
    <source>
        <dbReference type="Proteomes" id="UP000813462"/>
    </source>
</evidence>
<dbReference type="SUPFAM" id="SSF47459">
    <property type="entry name" value="HLH, helix-loop-helix DNA-binding domain"/>
    <property type="match status" value="1"/>
</dbReference>
<evidence type="ECO:0000256" key="5">
    <source>
        <dbReference type="ARBA" id="ARBA00023242"/>
    </source>
</evidence>
<comment type="subcellular location">
    <subcellularLocation>
        <location evidence="1">Nucleus</location>
    </subcellularLocation>
</comment>
<dbReference type="PROSITE" id="PS50888">
    <property type="entry name" value="BHLH"/>
    <property type="match status" value="1"/>
</dbReference>
<protein>
    <recommendedName>
        <fullName evidence="7">BHLH domain-containing protein</fullName>
    </recommendedName>
</protein>
<dbReference type="InterPro" id="IPR045239">
    <property type="entry name" value="bHLH95_bHLH"/>
</dbReference>
<accession>A0A978V4A1</accession>
<dbReference type="GO" id="GO:0003677">
    <property type="term" value="F:DNA binding"/>
    <property type="evidence" value="ECO:0007669"/>
    <property type="project" value="UniProtKB-KW"/>
</dbReference>
<keyword evidence="3" id="KW-0238">DNA-binding</keyword>
<dbReference type="Proteomes" id="UP000813462">
    <property type="component" value="Unassembled WGS sequence"/>
</dbReference>
<evidence type="ECO:0000256" key="2">
    <source>
        <dbReference type="ARBA" id="ARBA00023015"/>
    </source>
</evidence>
<sequence>MDMFFDHDLESHMNSFWYETLPVNQSAFVQYNTSTNRPRSEFGQQENHGCISNVNTMNMNKRMIEFWKRICPRRIGNGTEQELERERCYRHMMCERMRREKQKQSYSALHSVLPIGTKNDKNSIVHVATMKVKQLQRYKEELMRQNMELEQVLELKEKEKAKGTMINVMVNNPTSGIDSMVEALKFMKQNRLEVTNIQSVFSPEVFSAQMEVQTEIGGAEVEEALQYTLEEAERKFHFGFPGK</sequence>
<name>A0A978V4A1_ZIZJJ</name>
<comment type="caution">
    <text evidence="8">The sequence shown here is derived from an EMBL/GenBank/DDBJ whole genome shotgun (WGS) entry which is preliminary data.</text>
</comment>
<dbReference type="AlphaFoldDB" id="A0A978V4A1"/>
<dbReference type="InterPro" id="IPR036638">
    <property type="entry name" value="HLH_DNA-bd_sf"/>
</dbReference>
<dbReference type="Pfam" id="PF00010">
    <property type="entry name" value="HLH"/>
    <property type="match status" value="1"/>
</dbReference>
<dbReference type="CDD" id="cd11393">
    <property type="entry name" value="bHLH_AtbHLH_like"/>
    <property type="match status" value="1"/>
</dbReference>
<evidence type="ECO:0000259" key="7">
    <source>
        <dbReference type="PROSITE" id="PS50888"/>
    </source>
</evidence>
<dbReference type="OrthoDB" id="1885111at2759"/>
<dbReference type="EMBL" id="JAEACU010000007">
    <property type="protein sequence ID" value="KAH7522184.1"/>
    <property type="molecule type" value="Genomic_DNA"/>
</dbReference>
<keyword evidence="5" id="KW-0539">Nucleus</keyword>
<evidence type="ECO:0000256" key="6">
    <source>
        <dbReference type="SAM" id="Coils"/>
    </source>
</evidence>
<dbReference type="GO" id="GO:0046983">
    <property type="term" value="F:protein dimerization activity"/>
    <property type="evidence" value="ECO:0007669"/>
    <property type="project" value="InterPro"/>
</dbReference>
<dbReference type="GO" id="GO:0005634">
    <property type="term" value="C:nucleus"/>
    <property type="evidence" value="ECO:0007669"/>
    <property type="project" value="UniProtKB-SubCell"/>
</dbReference>
<dbReference type="InterPro" id="IPR044658">
    <property type="entry name" value="bHLH92/bHLH041-like"/>
</dbReference>
<dbReference type="PANTHER" id="PTHR46665">
    <property type="entry name" value="TRANSCRIPTION FACTOR BHLH041-RELATED-RELATED"/>
    <property type="match status" value="1"/>
</dbReference>
<organism evidence="8 9">
    <name type="scientific">Ziziphus jujuba var. spinosa</name>
    <dbReference type="NCBI Taxonomy" id="714518"/>
    <lineage>
        <taxon>Eukaryota</taxon>
        <taxon>Viridiplantae</taxon>
        <taxon>Streptophyta</taxon>
        <taxon>Embryophyta</taxon>
        <taxon>Tracheophyta</taxon>
        <taxon>Spermatophyta</taxon>
        <taxon>Magnoliopsida</taxon>
        <taxon>eudicotyledons</taxon>
        <taxon>Gunneridae</taxon>
        <taxon>Pentapetalae</taxon>
        <taxon>rosids</taxon>
        <taxon>fabids</taxon>
        <taxon>Rosales</taxon>
        <taxon>Rhamnaceae</taxon>
        <taxon>Paliureae</taxon>
        <taxon>Ziziphus</taxon>
    </lineage>
</organism>
<gene>
    <name evidence="8" type="ORF">FEM48_Zijuj07G0111500</name>
</gene>
<evidence type="ECO:0000256" key="1">
    <source>
        <dbReference type="ARBA" id="ARBA00004123"/>
    </source>
</evidence>
<reference evidence="8" key="1">
    <citation type="journal article" date="2021" name="Front. Plant Sci.">
        <title>Chromosome-Scale Genome Assembly for Chinese Sour Jujube and Insights Into Its Genome Evolution and Domestication Signature.</title>
        <authorList>
            <person name="Shen L.-Y."/>
            <person name="Luo H."/>
            <person name="Wang X.-L."/>
            <person name="Wang X.-M."/>
            <person name="Qiu X.-J."/>
            <person name="Liu H."/>
            <person name="Zhou S.-S."/>
            <person name="Jia K.-H."/>
            <person name="Nie S."/>
            <person name="Bao Y.-T."/>
            <person name="Zhang R.-G."/>
            <person name="Yun Q.-Z."/>
            <person name="Chai Y.-H."/>
            <person name="Lu J.-Y."/>
            <person name="Li Y."/>
            <person name="Zhao S.-W."/>
            <person name="Mao J.-F."/>
            <person name="Jia S.-G."/>
            <person name="Mao Y.-M."/>
        </authorList>
    </citation>
    <scope>NUCLEOTIDE SEQUENCE</scope>
    <source>
        <strain evidence="8">AT0</strain>
        <tissue evidence="8">Leaf</tissue>
    </source>
</reference>
<feature type="coiled-coil region" evidence="6">
    <location>
        <begin position="132"/>
        <end position="162"/>
    </location>
</feature>
<dbReference type="PANTHER" id="PTHR46665:SF6">
    <property type="entry name" value="TRANSCRIPTION FACTOR BHLH92"/>
    <property type="match status" value="1"/>
</dbReference>
<dbReference type="InterPro" id="IPR011598">
    <property type="entry name" value="bHLH_dom"/>
</dbReference>
<evidence type="ECO:0000256" key="3">
    <source>
        <dbReference type="ARBA" id="ARBA00023125"/>
    </source>
</evidence>
<keyword evidence="4" id="KW-0804">Transcription</keyword>
<feature type="domain" description="BHLH" evidence="7">
    <location>
        <begin position="86"/>
        <end position="135"/>
    </location>
</feature>
<keyword evidence="2" id="KW-0805">Transcription regulation</keyword>
<proteinExistence type="predicted"/>
<evidence type="ECO:0000256" key="4">
    <source>
        <dbReference type="ARBA" id="ARBA00023163"/>
    </source>
</evidence>
<dbReference type="Gene3D" id="4.10.280.10">
    <property type="entry name" value="Helix-loop-helix DNA-binding domain"/>
    <property type="match status" value="1"/>
</dbReference>
<keyword evidence="6" id="KW-0175">Coiled coil</keyword>
<evidence type="ECO:0000313" key="8">
    <source>
        <dbReference type="EMBL" id="KAH7522184.1"/>
    </source>
</evidence>